<dbReference type="KEGG" id="oat:OAN307_c12730"/>
<protein>
    <submittedName>
        <fullName evidence="1">Uncharacterized protein</fullName>
    </submittedName>
</protein>
<evidence type="ECO:0000313" key="2">
    <source>
        <dbReference type="Proteomes" id="UP000005307"/>
    </source>
</evidence>
<organism evidence="1 2">
    <name type="scientific">Octadecabacter antarcticus 307</name>
    <dbReference type="NCBI Taxonomy" id="391626"/>
    <lineage>
        <taxon>Bacteria</taxon>
        <taxon>Pseudomonadati</taxon>
        <taxon>Pseudomonadota</taxon>
        <taxon>Alphaproteobacteria</taxon>
        <taxon>Rhodobacterales</taxon>
        <taxon>Roseobacteraceae</taxon>
        <taxon>Octadecabacter</taxon>
    </lineage>
</organism>
<dbReference type="HOGENOM" id="CLU_3027837_0_0_5"/>
<gene>
    <name evidence="1" type="ORF">OAN307_c12730</name>
</gene>
<proteinExistence type="predicted"/>
<keyword evidence="2" id="KW-1185">Reference proteome</keyword>
<accession>M9R444</accession>
<evidence type="ECO:0000313" key="1">
    <source>
        <dbReference type="EMBL" id="AGI66967.1"/>
    </source>
</evidence>
<sequence>MRLLRRSQLKFQGRVIKAIPSFKAMWRVVQELDDSCDWVDWNARAMDDRRGVSGY</sequence>
<name>M9R444_9RHOB</name>
<dbReference type="EMBL" id="CP003740">
    <property type="protein sequence ID" value="AGI66967.1"/>
    <property type="molecule type" value="Genomic_DNA"/>
</dbReference>
<reference evidence="1 2" key="1">
    <citation type="journal article" date="2013" name="PLoS ONE">
        <title>Poles Apart: Arctic and Antarctic Octadecabacter strains Share High Genome Plasticity and a New Type of Xanthorhodopsin.</title>
        <authorList>
            <person name="Vollmers J."/>
            <person name="Voget S."/>
            <person name="Dietrich S."/>
            <person name="Gollnow K."/>
            <person name="Smits M."/>
            <person name="Meyer K."/>
            <person name="Brinkhoff T."/>
            <person name="Simon M."/>
            <person name="Daniel R."/>
        </authorList>
    </citation>
    <scope>NUCLEOTIDE SEQUENCE [LARGE SCALE GENOMIC DNA]</scope>
    <source>
        <strain evidence="1 2">307</strain>
    </source>
</reference>
<dbReference type="Proteomes" id="UP000005307">
    <property type="component" value="Chromosome"/>
</dbReference>
<dbReference type="STRING" id="391626.OAN307_c12730"/>
<dbReference type="AlphaFoldDB" id="M9R444"/>